<name>A0ABN9X479_9DINO</name>
<dbReference type="InterPro" id="IPR004263">
    <property type="entry name" value="Exostosin"/>
</dbReference>
<evidence type="ECO:0000256" key="1">
    <source>
        <dbReference type="ARBA" id="ARBA00010271"/>
    </source>
</evidence>
<proteinExistence type="inferred from homology"/>
<evidence type="ECO:0000256" key="3">
    <source>
        <dbReference type="SAM" id="SignalP"/>
    </source>
</evidence>
<dbReference type="PANTHER" id="PTHR11062">
    <property type="entry name" value="EXOSTOSIN HEPARAN SULFATE GLYCOSYLTRANSFERASE -RELATED"/>
    <property type="match status" value="1"/>
</dbReference>
<keyword evidence="6" id="KW-1185">Reference proteome</keyword>
<dbReference type="Pfam" id="PF03016">
    <property type="entry name" value="Exostosin_GT47"/>
    <property type="match status" value="1"/>
</dbReference>
<evidence type="ECO:0000313" key="5">
    <source>
        <dbReference type="EMBL" id="CAK0892890.1"/>
    </source>
</evidence>
<accession>A0ABN9X479</accession>
<reference evidence="5" key="1">
    <citation type="submission" date="2023-10" db="EMBL/GenBank/DDBJ databases">
        <authorList>
            <person name="Chen Y."/>
            <person name="Shah S."/>
            <person name="Dougan E. K."/>
            <person name="Thang M."/>
            <person name="Chan C."/>
        </authorList>
    </citation>
    <scope>NUCLEOTIDE SEQUENCE [LARGE SCALE GENOMIC DNA]</scope>
</reference>
<dbReference type="Proteomes" id="UP001189429">
    <property type="component" value="Unassembled WGS sequence"/>
</dbReference>
<evidence type="ECO:0000313" key="6">
    <source>
        <dbReference type="Proteomes" id="UP001189429"/>
    </source>
</evidence>
<dbReference type="InterPro" id="IPR040911">
    <property type="entry name" value="Exostosin_GT47"/>
</dbReference>
<dbReference type="EMBL" id="CAUYUJ010019679">
    <property type="protein sequence ID" value="CAK0892890.1"/>
    <property type="molecule type" value="Genomic_DNA"/>
</dbReference>
<feature type="compositionally biased region" description="Polar residues" evidence="2">
    <location>
        <begin position="603"/>
        <end position="612"/>
    </location>
</feature>
<keyword evidence="3" id="KW-0732">Signal</keyword>
<sequence>MRRPGPSAGPRGAALAAALLLALCPAGGIMEPSGEEKRLAWKYPGCDHLVDQGHRRVDWPSVRLRLVETPYPSSIKVVYEVLESMSGLSAEYDEEARLCMMGIPAIFYILTRYSLDSAFSEEDQQWDPEGLRRAILQYSVLENYISCLDPGLINRANWSFTNEEVMTLRRRILRAYRQLETSGPSPAEYAAPQRLRVYVYDEDEVPELTPLVQSQIYCGRGQWGTDVQVHDFFLTSPSYTDDPAQADFFFVPGYAICMLESNIHTLDEIDVLYTRLIQALPYFNASAGKDHVFVFGSGMAHSVFQSWRQHMAQAIVLTPETELFNDFAWITEPPFQTWKDVVIPGNLDLAEVIGLLSASKPLQERRHLATFYGRTDTATRGPHPWVGGVDVRKELGKMLDLAGAGDLDFGGGATHDIMHAALGDARFCFVPRGKSGWSLRFFESVFAGCVPVMISDRWELPFEDFIDVTKFVIKWPSTRLGAPGGGAELLAYLRALPDEVVQQYMHEAAKVRCWYFYPPKRLDVKVNLHGSTGCAPRAPGRTRSRACCASSARARGGRGRRPAPSISVTPRAGGGPATSTGISSRGAEESRPRPGGSEGVRRSAQSPRTSESGAAGKTDDFAQRHYHPLNACSK</sequence>
<evidence type="ECO:0000256" key="2">
    <source>
        <dbReference type="SAM" id="MobiDB-lite"/>
    </source>
</evidence>
<gene>
    <name evidence="5" type="ORF">PCOR1329_LOCUS72418</name>
</gene>
<feature type="signal peptide" evidence="3">
    <location>
        <begin position="1"/>
        <end position="28"/>
    </location>
</feature>
<dbReference type="PANTHER" id="PTHR11062:SF281">
    <property type="entry name" value="EXOSTOSIN-LIKE 2"/>
    <property type="match status" value="1"/>
</dbReference>
<comment type="similarity">
    <text evidence="1">Belongs to the glycosyltransferase 47 family.</text>
</comment>
<evidence type="ECO:0000259" key="4">
    <source>
        <dbReference type="Pfam" id="PF03016"/>
    </source>
</evidence>
<feature type="chain" id="PRO_5045594873" description="Exostosin GT47 domain-containing protein" evidence="3">
    <location>
        <begin position="29"/>
        <end position="634"/>
    </location>
</feature>
<feature type="region of interest" description="Disordered" evidence="2">
    <location>
        <begin position="532"/>
        <end position="634"/>
    </location>
</feature>
<comment type="caution">
    <text evidence="5">The sequence shown here is derived from an EMBL/GenBank/DDBJ whole genome shotgun (WGS) entry which is preliminary data.</text>
</comment>
<organism evidence="5 6">
    <name type="scientific">Prorocentrum cordatum</name>
    <dbReference type="NCBI Taxonomy" id="2364126"/>
    <lineage>
        <taxon>Eukaryota</taxon>
        <taxon>Sar</taxon>
        <taxon>Alveolata</taxon>
        <taxon>Dinophyceae</taxon>
        <taxon>Prorocentrales</taxon>
        <taxon>Prorocentraceae</taxon>
        <taxon>Prorocentrum</taxon>
    </lineage>
</organism>
<feature type="compositionally biased region" description="Low complexity" evidence="2">
    <location>
        <begin position="545"/>
        <end position="554"/>
    </location>
</feature>
<protein>
    <recommendedName>
        <fullName evidence="4">Exostosin GT47 domain-containing protein</fullName>
    </recommendedName>
</protein>
<feature type="domain" description="Exostosin GT47" evidence="4">
    <location>
        <begin position="193"/>
        <end position="478"/>
    </location>
</feature>